<comment type="similarity">
    <text evidence="1 5">Belongs to the haloalkane dehalogenase family. Type 2 subfamily.</text>
</comment>
<feature type="domain" description="AB hydrolase-1" evidence="6">
    <location>
        <begin position="30"/>
        <end position="280"/>
    </location>
</feature>
<comment type="function">
    <text evidence="5">Catalyzes hydrolytic cleavage of carbon-halogen bonds in halogenated aliphatic compounds, leading to the formation of the corresponding primary alcohols, halide ions and protons.</text>
</comment>
<evidence type="ECO:0000313" key="7">
    <source>
        <dbReference type="EMBL" id="EFH85320.1"/>
    </source>
</evidence>
<dbReference type="SUPFAM" id="SSF53474">
    <property type="entry name" value="alpha/beta-Hydrolases"/>
    <property type="match status" value="1"/>
</dbReference>
<feature type="active site" description="Proton acceptor" evidence="5">
    <location>
        <position position="273"/>
    </location>
</feature>
<dbReference type="EMBL" id="ADVG01000003">
    <property type="protein sequence ID" value="EFH85320.1"/>
    <property type="molecule type" value="Genomic_DNA"/>
</dbReference>
<evidence type="ECO:0000256" key="4">
    <source>
        <dbReference type="ARBA" id="ARBA00022801"/>
    </source>
</evidence>
<dbReference type="RefSeq" id="WP_007917511.1">
    <property type="nucleotide sequence ID" value="NZ_ADVG01000003.1"/>
</dbReference>
<accession>D6TUZ4</accession>
<evidence type="ECO:0000256" key="5">
    <source>
        <dbReference type="HAMAP-Rule" id="MF_01231"/>
    </source>
</evidence>
<comment type="subunit">
    <text evidence="2 5">Monomer.</text>
</comment>
<dbReference type="Gene3D" id="3.40.50.1820">
    <property type="entry name" value="alpha/beta hydrolase"/>
    <property type="match status" value="1"/>
</dbReference>
<dbReference type="ESTHER" id="9chlr-d6tuz4">
    <property type="family name" value="Haloalkane_dehalogenase-HLD2"/>
</dbReference>
<name>D6TUZ4_KTERA</name>
<dbReference type="eggNOG" id="COG0596">
    <property type="taxonomic scope" value="Bacteria"/>
</dbReference>
<reference evidence="7 8" key="1">
    <citation type="journal article" date="2011" name="Stand. Genomic Sci.">
        <title>Non-contiguous finished genome sequence and contextual data of the filamentous soil bacterium Ktedonobacter racemifer type strain (SOSP1-21).</title>
        <authorList>
            <person name="Chang Y.J."/>
            <person name="Land M."/>
            <person name="Hauser L."/>
            <person name="Chertkov O."/>
            <person name="Del Rio T.G."/>
            <person name="Nolan M."/>
            <person name="Copeland A."/>
            <person name="Tice H."/>
            <person name="Cheng J.F."/>
            <person name="Lucas S."/>
            <person name="Han C."/>
            <person name="Goodwin L."/>
            <person name="Pitluck S."/>
            <person name="Ivanova N."/>
            <person name="Ovchinikova G."/>
            <person name="Pati A."/>
            <person name="Chen A."/>
            <person name="Palaniappan K."/>
            <person name="Mavromatis K."/>
            <person name="Liolios K."/>
            <person name="Brettin T."/>
            <person name="Fiebig A."/>
            <person name="Rohde M."/>
            <person name="Abt B."/>
            <person name="Goker M."/>
            <person name="Detter J.C."/>
            <person name="Woyke T."/>
            <person name="Bristow J."/>
            <person name="Eisen J.A."/>
            <person name="Markowitz V."/>
            <person name="Hugenholtz P."/>
            <person name="Kyrpides N.C."/>
            <person name="Klenk H.P."/>
            <person name="Lapidus A."/>
        </authorList>
    </citation>
    <scope>NUCLEOTIDE SEQUENCE [LARGE SCALE GENOMIC DNA]</scope>
    <source>
        <strain evidence="8">DSM 44963</strain>
    </source>
</reference>
<evidence type="ECO:0000313" key="8">
    <source>
        <dbReference type="Proteomes" id="UP000004508"/>
    </source>
</evidence>
<dbReference type="PANTHER" id="PTHR43329">
    <property type="entry name" value="EPOXIDE HYDROLASE"/>
    <property type="match status" value="1"/>
</dbReference>
<sequence>MISAAFPYQKQRRRVQGFEMAYVEVGEGDPIVLLHGNPTSSYLWRNVLPHLQPRGRCIAPDLIGMGDSDKLPDSGPGSYRFVEHRRYLDALLEALDVRERVTFVVHDWGSALGFDWANRHREAVKGIAFMEAIVAPQGRDHWDKMGMRQALEALRSEAGEAMVLRDNFFVEQILPKAVLRTLSDEEMAEYRRPFAEPGEGRRPTLTWPREIPIEGEPADVTAIATDYADWLGTSNVPKLFLKAEPGAILANDTLVNLVRGWPALTENKVSGIHFVQEDSPDEIGRAIAGWMGALSS</sequence>
<organism evidence="7 8">
    <name type="scientific">Ktedonobacter racemifer DSM 44963</name>
    <dbReference type="NCBI Taxonomy" id="485913"/>
    <lineage>
        <taxon>Bacteria</taxon>
        <taxon>Bacillati</taxon>
        <taxon>Chloroflexota</taxon>
        <taxon>Ktedonobacteria</taxon>
        <taxon>Ktedonobacterales</taxon>
        <taxon>Ktedonobacteraceae</taxon>
        <taxon>Ktedonobacter</taxon>
    </lineage>
</organism>
<gene>
    <name evidence="5" type="primary">dhaA</name>
    <name evidence="7" type="ORF">Krac_6512</name>
</gene>
<protein>
    <recommendedName>
        <fullName evidence="3 5">Haloalkane dehalogenase</fullName>
        <ecNumber evidence="3 5">3.8.1.5</ecNumber>
    </recommendedName>
</protein>
<proteinExistence type="inferred from homology"/>
<dbReference type="InterPro" id="IPR023594">
    <property type="entry name" value="Haloalkane_dehalogenase_2"/>
</dbReference>
<dbReference type="OrthoDB" id="9797695at2"/>
<dbReference type="GO" id="GO:0018786">
    <property type="term" value="F:haloalkane dehalogenase activity"/>
    <property type="evidence" value="ECO:0007669"/>
    <property type="project" value="UniProtKB-UniRule"/>
</dbReference>
<dbReference type="Proteomes" id="UP000004508">
    <property type="component" value="Unassembled WGS sequence"/>
</dbReference>
<dbReference type="STRING" id="485913.Krac_6512"/>
<keyword evidence="8" id="KW-1185">Reference proteome</keyword>
<dbReference type="Pfam" id="PF00561">
    <property type="entry name" value="Abhydrolase_1"/>
    <property type="match status" value="1"/>
</dbReference>
<dbReference type="NCBIfam" id="NF002938">
    <property type="entry name" value="PRK03592.1"/>
    <property type="match status" value="1"/>
</dbReference>
<dbReference type="InterPro" id="IPR000073">
    <property type="entry name" value="AB_hydrolase_1"/>
</dbReference>
<evidence type="ECO:0000256" key="2">
    <source>
        <dbReference type="ARBA" id="ARBA00011245"/>
    </source>
</evidence>
<dbReference type="InterPro" id="IPR029058">
    <property type="entry name" value="AB_hydrolase_fold"/>
</dbReference>
<keyword evidence="4 5" id="KW-0378">Hydrolase</keyword>
<evidence type="ECO:0000256" key="1">
    <source>
        <dbReference type="ARBA" id="ARBA00007213"/>
    </source>
</evidence>
<feature type="active site" description="Proton donor" evidence="5">
    <location>
        <position position="131"/>
    </location>
</feature>
<evidence type="ECO:0000259" key="6">
    <source>
        <dbReference type="Pfam" id="PF00561"/>
    </source>
</evidence>
<dbReference type="PRINTS" id="PR00412">
    <property type="entry name" value="EPOXHYDRLASE"/>
</dbReference>
<comment type="catalytic activity">
    <reaction evidence="5">
        <text>1-haloalkane + H2O = a halide anion + a primary alcohol + H(+)</text>
        <dbReference type="Rhea" id="RHEA:19081"/>
        <dbReference type="ChEBI" id="CHEBI:15377"/>
        <dbReference type="ChEBI" id="CHEBI:15378"/>
        <dbReference type="ChEBI" id="CHEBI:15734"/>
        <dbReference type="ChEBI" id="CHEBI:16042"/>
        <dbReference type="ChEBI" id="CHEBI:18060"/>
        <dbReference type="EC" id="3.8.1.5"/>
    </reaction>
</comment>
<comment type="caution">
    <text evidence="7">The sequence shown here is derived from an EMBL/GenBank/DDBJ whole genome shotgun (WGS) entry which is preliminary data.</text>
</comment>
<dbReference type="InterPro" id="IPR000639">
    <property type="entry name" value="Epox_hydrolase-like"/>
</dbReference>
<dbReference type="AlphaFoldDB" id="D6TUZ4"/>
<dbReference type="EC" id="3.8.1.5" evidence="3 5"/>
<feature type="active site" description="Nucleophile" evidence="5">
    <location>
        <position position="107"/>
    </location>
</feature>
<evidence type="ECO:0000256" key="3">
    <source>
        <dbReference type="ARBA" id="ARBA00012065"/>
    </source>
</evidence>
<dbReference type="InParanoid" id="D6TUZ4"/>
<dbReference type="HAMAP" id="MF_01231">
    <property type="entry name" value="Haloalk_dehal_type2"/>
    <property type="match status" value="1"/>
</dbReference>